<protein>
    <submittedName>
        <fullName evidence="1">Uncharacterized protein</fullName>
    </submittedName>
</protein>
<accession>A0A368JTE6</accession>
<sequence>MQLALKQLVGKGIISLFALKLKLTKKLGMAFGINKVVGAIEKGKRAIMLVSKGDLLDIMHAYV</sequence>
<organism evidence="1 2">
    <name type="scientific">Larkinella punicea</name>
    <dbReference type="NCBI Taxonomy" id="2315727"/>
    <lineage>
        <taxon>Bacteria</taxon>
        <taxon>Pseudomonadati</taxon>
        <taxon>Bacteroidota</taxon>
        <taxon>Cytophagia</taxon>
        <taxon>Cytophagales</taxon>
        <taxon>Spirosomataceae</taxon>
        <taxon>Larkinella</taxon>
    </lineage>
</organism>
<proteinExistence type="predicted"/>
<gene>
    <name evidence="1" type="ORF">DUE52_03780</name>
</gene>
<dbReference type="Proteomes" id="UP000253383">
    <property type="component" value="Unassembled WGS sequence"/>
</dbReference>
<evidence type="ECO:0000313" key="1">
    <source>
        <dbReference type="EMBL" id="RCR70722.1"/>
    </source>
</evidence>
<evidence type="ECO:0000313" key="2">
    <source>
        <dbReference type="Proteomes" id="UP000253383"/>
    </source>
</evidence>
<name>A0A368JTE6_9BACT</name>
<comment type="caution">
    <text evidence="1">The sequence shown here is derived from an EMBL/GenBank/DDBJ whole genome shotgun (WGS) entry which is preliminary data.</text>
</comment>
<dbReference type="AlphaFoldDB" id="A0A368JTE6"/>
<dbReference type="EMBL" id="QOWE01000003">
    <property type="protein sequence ID" value="RCR70722.1"/>
    <property type="molecule type" value="Genomic_DNA"/>
</dbReference>
<reference evidence="1 2" key="1">
    <citation type="submission" date="2018-07" db="EMBL/GenBank/DDBJ databases">
        <title>Genome analysis of Larkinella rosea.</title>
        <authorList>
            <person name="Zhou Z."/>
            <person name="Wang G."/>
        </authorList>
    </citation>
    <scope>NUCLEOTIDE SEQUENCE [LARGE SCALE GENOMIC DNA]</scope>
    <source>
        <strain evidence="2">zzj9</strain>
    </source>
</reference>
<keyword evidence="2" id="KW-1185">Reference proteome</keyword>
<dbReference type="RefSeq" id="WP_114404639.1">
    <property type="nucleotide sequence ID" value="NZ_QOWE01000003.1"/>
</dbReference>